<dbReference type="RefSeq" id="WP_249602862.1">
    <property type="nucleotide sequence ID" value="NZ_JAKHSK010000034.1"/>
</dbReference>
<keyword evidence="1" id="KW-0808">Transferase</keyword>
<dbReference type="GO" id="GO:0004792">
    <property type="term" value="F:thiosulfate-cyanide sulfurtransferase activity"/>
    <property type="evidence" value="ECO:0007669"/>
    <property type="project" value="TreeGrafter"/>
</dbReference>
<evidence type="ECO:0000313" key="4">
    <source>
        <dbReference type="EMBL" id="MCL6220158.1"/>
    </source>
</evidence>
<organism evidence="4 5">
    <name type="scientific">Zunongwangia pacifica</name>
    <dbReference type="NCBI Taxonomy" id="2911062"/>
    <lineage>
        <taxon>Bacteria</taxon>
        <taxon>Pseudomonadati</taxon>
        <taxon>Bacteroidota</taxon>
        <taxon>Flavobacteriia</taxon>
        <taxon>Flavobacteriales</taxon>
        <taxon>Flavobacteriaceae</taxon>
        <taxon>Zunongwangia</taxon>
    </lineage>
</organism>
<sequence length="272" mass="31078">MNNLITSTEELKDILDDPHLIILDCSAPSNQAGLKSNCSNLKIKNSRYFDLKNDFSNQESEFPNMLPTVEQFEMACRKMGISNHNQIVIYDNLGIYTSPRVWWMFKVMGHNNVTVLNGGLPEWVNSNYPLQNDYDINYEKGDFKCNFQENLIATFHKIENNREKENALVIDARKTERFNGIEKETRKNLRSGNIPSSINIPFNEVLNNGKFKNKAALKLVFQNLENESKELIFSCGSGVTACIVYMASEFILNNPKSLYDGSWTEYGTLVTS</sequence>
<keyword evidence="2" id="KW-0677">Repeat</keyword>
<dbReference type="PROSITE" id="PS50206">
    <property type="entry name" value="RHODANESE_3"/>
    <property type="match status" value="2"/>
</dbReference>
<dbReference type="SUPFAM" id="SSF52821">
    <property type="entry name" value="Rhodanese/Cell cycle control phosphatase"/>
    <property type="match status" value="2"/>
</dbReference>
<evidence type="ECO:0000256" key="1">
    <source>
        <dbReference type="ARBA" id="ARBA00022679"/>
    </source>
</evidence>
<dbReference type="CDD" id="cd01448">
    <property type="entry name" value="TST_Repeat_1"/>
    <property type="match status" value="1"/>
</dbReference>
<protein>
    <submittedName>
        <fullName evidence="4">Sulfurtransferase</fullName>
    </submittedName>
</protein>
<dbReference type="EMBL" id="JAKHSK010000034">
    <property type="protein sequence ID" value="MCL6220158.1"/>
    <property type="molecule type" value="Genomic_DNA"/>
</dbReference>
<evidence type="ECO:0000259" key="3">
    <source>
        <dbReference type="PROSITE" id="PS50206"/>
    </source>
</evidence>
<dbReference type="InterPro" id="IPR045078">
    <property type="entry name" value="TST/MPST-like"/>
</dbReference>
<dbReference type="InterPro" id="IPR001763">
    <property type="entry name" value="Rhodanese-like_dom"/>
</dbReference>
<feature type="domain" description="Rhodanese" evidence="3">
    <location>
        <begin position="163"/>
        <end position="271"/>
    </location>
</feature>
<accession>A0A9X2CQP6</accession>
<evidence type="ECO:0000313" key="5">
    <source>
        <dbReference type="Proteomes" id="UP001139521"/>
    </source>
</evidence>
<keyword evidence="5" id="KW-1185">Reference proteome</keyword>
<reference evidence="4" key="1">
    <citation type="submission" date="2022-01" db="EMBL/GenBank/DDBJ databases">
        <title>Genome sequencing of Zunongwangia sp. M21534 genome.</title>
        <authorList>
            <person name="Chen Y."/>
            <person name="Dong C."/>
            <person name="Shao Z."/>
        </authorList>
    </citation>
    <scope>NUCLEOTIDE SEQUENCE</scope>
    <source>
        <strain evidence="4">MCCC M21534</strain>
    </source>
</reference>
<evidence type="ECO:0000256" key="2">
    <source>
        <dbReference type="ARBA" id="ARBA00022737"/>
    </source>
</evidence>
<comment type="caution">
    <text evidence="4">The sequence shown here is derived from an EMBL/GenBank/DDBJ whole genome shotgun (WGS) entry which is preliminary data.</text>
</comment>
<dbReference type="CDD" id="cd01449">
    <property type="entry name" value="TST_Repeat_2"/>
    <property type="match status" value="1"/>
</dbReference>
<dbReference type="PANTHER" id="PTHR11364">
    <property type="entry name" value="THIOSULFATE SULFERTANSFERASE"/>
    <property type="match status" value="1"/>
</dbReference>
<dbReference type="InterPro" id="IPR036873">
    <property type="entry name" value="Rhodanese-like_dom_sf"/>
</dbReference>
<dbReference type="SMART" id="SM00450">
    <property type="entry name" value="RHOD"/>
    <property type="match status" value="2"/>
</dbReference>
<feature type="domain" description="Rhodanese" evidence="3">
    <location>
        <begin position="43"/>
        <end position="132"/>
    </location>
</feature>
<dbReference type="Gene3D" id="3.40.250.10">
    <property type="entry name" value="Rhodanese-like domain"/>
    <property type="match status" value="2"/>
</dbReference>
<gene>
    <name evidence="4" type="ORF">L1967_17845</name>
</gene>
<dbReference type="AlphaFoldDB" id="A0A9X2CQP6"/>
<dbReference type="PANTHER" id="PTHR11364:SF27">
    <property type="entry name" value="SULFURTRANSFERASE"/>
    <property type="match status" value="1"/>
</dbReference>
<proteinExistence type="predicted"/>
<dbReference type="Proteomes" id="UP001139521">
    <property type="component" value="Unassembled WGS sequence"/>
</dbReference>
<name>A0A9X2CQP6_9FLAO</name>
<dbReference type="Pfam" id="PF00581">
    <property type="entry name" value="Rhodanese"/>
    <property type="match status" value="2"/>
</dbReference>